<dbReference type="InterPro" id="IPR034719">
    <property type="entry name" value="IprA"/>
</dbReference>
<accession>A0AB38FV41</accession>
<dbReference type="RefSeq" id="WP_038254182.1">
    <property type="nucleotide sequence ID" value="NZ_JAYRPF010000056.1"/>
</dbReference>
<evidence type="ECO:0000313" key="3">
    <source>
        <dbReference type="EMBL" id="SQA62611.1"/>
    </source>
</evidence>
<dbReference type="InterPro" id="IPR014710">
    <property type="entry name" value="RmlC-like_jellyroll"/>
</dbReference>
<dbReference type="AlphaFoldDB" id="A0AB38FV41"/>
<dbReference type="EMBL" id="UAVL01000006">
    <property type="protein sequence ID" value="SQA62611.1"/>
    <property type="molecule type" value="Genomic_DNA"/>
</dbReference>
<feature type="domain" description="IprA winged helix-turn-helix" evidence="2">
    <location>
        <begin position="139"/>
        <end position="206"/>
    </location>
</feature>
<dbReference type="HAMAP" id="MF_02072">
    <property type="entry name" value="IprA"/>
    <property type="match status" value="1"/>
</dbReference>
<keyword evidence="1" id="KW-0346">Stress response</keyword>
<dbReference type="GO" id="GO:0006979">
    <property type="term" value="P:response to oxidative stress"/>
    <property type="evidence" value="ECO:0007669"/>
    <property type="project" value="UniProtKB-UniRule"/>
</dbReference>
<comment type="caution">
    <text evidence="3">The sequence shown here is derived from an EMBL/GenBank/DDBJ whole genome shotgun (WGS) entry which is preliminary data.</text>
</comment>
<dbReference type="GO" id="GO:0003677">
    <property type="term" value="F:DNA binding"/>
    <property type="evidence" value="ECO:0007669"/>
    <property type="project" value="UniProtKB-KW"/>
</dbReference>
<comment type="similarity">
    <text evidence="1">Belongs to the IprA family.</text>
</comment>
<evidence type="ECO:0000313" key="4">
    <source>
        <dbReference type="Proteomes" id="UP000251313"/>
    </source>
</evidence>
<dbReference type="InterPro" id="IPR041687">
    <property type="entry name" value="HTH_46"/>
</dbReference>
<gene>
    <name evidence="1" type="primary">iprA</name>
    <name evidence="3" type="ORF">NCTC11967_01611</name>
</gene>
<dbReference type="Gene3D" id="2.60.120.10">
    <property type="entry name" value="Jelly Rolls"/>
    <property type="match status" value="1"/>
</dbReference>
<protein>
    <recommendedName>
        <fullName evidence="1">Inhibitor of hydrogen peroxide resistance</fullName>
    </recommendedName>
</protein>
<comment type="function">
    <text evidence="1">Involved in oxidative stress resistance.</text>
</comment>
<dbReference type="SUPFAM" id="SSF51206">
    <property type="entry name" value="cAMP-binding domain-like"/>
    <property type="match status" value="1"/>
</dbReference>
<feature type="DNA-binding region" description="H-T-H motif" evidence="1">
    <location>
        <begin position="164"/>
        <end position="183"/>
    </location>
</feature>
<reference evidence="3 4" key="1">
    <citation type="submission" date="2018-06" db="EMBL/GenBank/DDBJ databases">
        <authorList>
            <consortium name="Pathogen Informatics"/>
            <person name="Doyle S."/>
        </authorList>
    </citation>
    <scope>NUCLEOTIDE SEQUENCE [LARGE SCALE GENOMIC DNA]</scope>
    <source>
        <strain evidence="3 4">NCTC11967</strain>
    </source>
</reference>
<sequence length="208" mass="23505">MPNQLKPLQAFEVLNQRFHIHGTSFDTRRGEAVLSAGKQVGGHTIFLLQGCVSLTRKTNNLLLGYVQAPFVTGLAAGIIENQEEYLMVTESVCRGYYLPAEAAASLLEQHQLWREAFQWLAWQVRVLQKRECQLVGSNSYNQIRATLLSMTGWEESLRARVGVMNYIQRSTHISRSVIAEVLAALREGEYIQMHKGKLVAVNRLPSDY</sequence>
<name>A0AB38FV41_9ENTR</name>
<dbReference type="Proteomes" id="UP000251313">
    <property type="component" value="Unassembled WGS sequence"/>
</dbReference>
<dbReference type="InterPro" id="IPR018490">
    <property type="entry name" value="cNMP-bd_dom_sf"/>
</dbReference>
<evidence type="ECO:0000259" key="2">
    <source>
        <dbReference type="Pfam" id="PF15977"/>
    </source>
</evidence>
<evidence type="ECO:0000256" key="1">
    <source>
        <dbReference type="HAMAP-Rule" id="MF_02072"/>
    </source>
</evidence>
<keyword evidence="3" id="KW-0238">DNA-binding</keyword>
<organism evidence="3 4">
    <name type="scientific">Yokenella regensburgei</name>
    <dbReference type="NCBI Taxonomy" id="158877"/>
    <lineage>
        <taxon>Bacteria</taxon>
        <taxon>Pseudomonadati</taxon>
        <taxon>Pseudomonadota</taxon>
        <taxon>Gammaproteobacteria</taxon>
        <taxon>Enterobacterales</taxon>
        <taxon>Enterobacteriaceae</taxon>
        <taxon>Yokenella</taxon>
    </lineage>
</organism>
<proteinExistence type="inferred from homology"/>
<dbReference type="Pfam" id="PF15977">
    <property type="entry name" value="HTH_46"/>
    <property type="match status" value="1"/>
</dbReference>